<dbReference type="GO" id="GO:0016787">
    <property type="term" value="F:hydrolase activity"/>
    <property type="evidence" value="ECO:0007669"/>
    <property type="project" value="UniProtKB-KW"/>
</dbReference>
<keyword evidence="2 7" id="KW-0378">Hydrolase</keyword>
<protein>
    <submittedName>
        <fullName evidence="7">Glycoside hydrolase 43 family protein</fullName>
    </submittedName>
</protein>
<organism evidence="7 8">
    <name type="scientific">Luteimonas rhizosphaericola</name>
    <dbReference type="NCBI Taxonomy" id="3042024"/>
    <lineage>
        <taxon>Bacteria</taxon>
        <taxon>Pseudomonadati</taxon>
        <taxon>Pseudomonadota</taxon>
        <taxon>Gammaproteobacteria</taxon>
        <taxon>Lysobacterales</taxon>
        <taxon>Lysobacteraceae</taxon>
        <taxon>Luteimonas</taxon>
    </lineage>
</organism>
<dbReference type="Pfam" id="PF04616">
    <property type="entry name" value="Glyco_hydro_43"/>
    <property type="match status" value="1"/>
</dbReference>
<name>A0ABT6JFT8_9GAMM</name>
<keyword evidence="3" id="KW-0326">Glycosidase</keyword>
<gene>
    <name evidence="7" type="ORF">QFW80_03345</name>
</gene>
<keyword evidence="5" id="KW-0732">Signal</keyword>
<dbReference type="SUPFAM" id="SSF75005">
    <property type="entry name" value="Arabinanase/levansucrase/invertase"/>
    <property type="match status" value="1"/>
</dbReference>
<comment type="caution">
    <text evidence="7">The sequence shown here is derived from an EMBL/GenBank/DDBJ whole genome shotgun (WGS) entry which is preliminary data.</text>
</comment>
<dbReference type="Gene3D" id="2.60.120.200">
    <property type="match status" value="1"/>
</dbReference>
<feature type="domain" description="Beta-xylosidase C-terminal Concanavalin A-like" evidence="6">
    <location>
        <begin position="364"/>
        <end position="549"/>
    </location>
</feature>
<evidence type="ECO:0000256" key="1">
    <source>
        <dbReference type="ARBA" id="ARBA00009865"/>
    </source>
</evidence>
<evidence type="ECO:0000259" key="6">
    <source>
        <dbReference type="Pfam" id="PF17851"/>
    </source>
</evidence>
<reference evidence="7 8" key="1">
    <citation type="submission" date="2023-04" db="EMBL/GenBank/DDBJ databases">
        <title>Luteimonas sp. M1R5S18.</title>
        <authorList>
            <person name="Sun J.-Q."/>
        </authorList>
    </citation>
    <scope>NUCLEOTIDE SEQUENCE [LARGE SCALE GENOMIC DNA]</scope>
    <source>
        <strain evidence="7 8">M1R5S18</strain>
    </source>
</reference>
<dbReference type="InterPro" id="IPR023296">
    <property type="entry name" value="Glyco_hydro_beta-prop_sf"/>
</dbReference>
<evidence type="ECO:0000313" key="8">
    <source>
        <dbReference type="Proteomes" id="UP001156831"/>
    </source>
</evidence>
<evidence type="ECO:0000256" key="2">
    <source>
        <dbReference type="ARBA" id="ARBA00022801"/>
    </source>
</evidence>
<dbReference type="PANTHER" id="PTHR42812">
    <property type="entry name" value="BETA-XYLOSIDASE"/>
    <property type="match status" value="1"/>
</dbReference>
<dbReference type="CDD" id="cd09001">
    <property type="entry name" value="GH43_FsAxh1-like"/>
    <property type="match status" value="1"/>
</dbReference>
<dbReference type="InterPro" id="IPR041542">
    <property type="entry name" value="GH43_C2"/>
</dbReference>
<dbReference type="InterPro" id="IPR013320">
    <property type="entry name" value="ConA-like_dom_sf"/>
</dbReference>
<dbReference type="EMBL" id="JARXRN010000016">
    <property type="protein sequence ID" value="MDH5829554.1"/>
    <property type="molecule type" value="Genomic_DNA"/>
</dbReference>
<dbReference type="PANTHER" id="PTHR42812:SF12">
    <property type="entry name" value="BETA-XYLOSIDASE-RELATED"/>
    <property type="match status" value="1"/>
</dbReference>
<proteinExistence type="inferred from homology"/>
<comment type="similarity">
    <text evidence="1">Belongs to the glycosyl hydrolase 43 family.</text>
</comment>
<evidence type="ECO:0000256" key="5">
    <source>
        <dbReference type="SAM" id="SignalP"/>
    </source>
</evidence>
<feature type="signal peptide" evidence="5">
    <location>
        <begin position="1"/>
        <end position="19"/>
    </location>
</feature>
<dbReference type="SUPFAM" id="SSF49899">
    <property type="entry name" value="Concanavalin A-like lectins/glucanases"/>
    <property type="match status" value="1"/>
</dbReference>
<dbReference type="RefSeq" id="WP_280599746.1">
    <property type="nucleotide sequence ID" value="NZ_JARXRN010000016.1"/>
</dbReference>
<dbReference type="Proteomes" id="UP001156831">
    <property type="component" value="Unassembled WGS sequence"/>
</dbReference>
<evidence type="ECO:0000313" key="7">
    <source>
        <dbReference type="EMBL" id="MDH5829554.1"/>
    </source>
</evidence>
<dbReference type="InterPro" id="IPR006710">
    <property type="entry name" value="Glyco_hydro_43"/>
</dbReference>
<evidence type="ECO:0000256" key="3">
    <source>
        <dbReference type="ARBA" id="ARBA00023295"/>
    </source>
</evidence>
<evidence type="ECO:0000256" key="4">
    <source>
        <dbReference type="SAM" id="MobiDB-lite"/>
    </source>
</evidence>
<dbReference type="Gene3D" id="2.115.10.20">
    <property type="entry name" value="Glycosyl hydrolase domain, family 43"/>
    <property type="match status" value="1"/>
</dbReference>
<feature type="compositionally biased region" description="Basic and acidic residues" evidence="4">
    <location>
        <begin position="681"/>
        <end position="691"/>
    </location>
</feature>
<feature type="region of interest" description="Disordered" evidence="4">
    <location>
        <begin position="672"/>
        <end position="691"/>
    </location>
</feature>
<accession>A0ABT6JFT8</accession>
<dbReference type="Pfam" id="PF17851">
    <property type="entry name" value="GH43_C2"/>
    <property type="match status" value="1"/>
</dbReference>
<feature type="chain" id="PRO_5046279297" evidence="5">
    <location>
        <begin position="20"/>
        <end position="701"/>
    </location>
</feature>
<dbReference type="InterPro" id="IPR051795">
    <property type="entry name" value="Glycosyl_Hydrlase_43"/>
</dbReference>
<sequence>MRASGVWLVLLFALGAVQASGPPAATWMADNGNGTYTNPLFHDEFSDPDLIRVGDWFYMTGTTMHAVPGLPVLRSRDLVNWEFVSYAMPDFPPGAEYRLEDGRDLYGQGIWAPSLRHHDGRFHIFANINGRGLHVFSARDAAGPWTRSVIERNLHDLSVLFDDDGRVWAVFNYNEVRLVELKPDLSGVVEGSERVIIPAGNGMGEGHHFYKVDGRYYIISANYAPVGRMQAARADALDGPWETVAISASETMGTQRGWWENGVGQRTPVPTGATAFSMHKPGDNALGAVPLHQGGIVQAPDGSWWGFSMMDVKSIGRTTYLSPVTWHEGWPYFGLAGNLGRSPRTWFKPDVGTDTAPRATYTRSDDFSAPTLQPVWQWNHAPLGGRWSLDERPGALRLHARPADGFLWARNTLTQRVIGPESTATVQLDASALTDGDVAGLGLLNMPAAWLGVVQGREGATLRWHSQLGDRHVDVPLASPRVFLRVAGDYDQDLAQFSWSADGERFTDIGGPVRLPYQLKTFQGTRYALFAYNAEGRDGGHADFDEFRVDEPLADRSRNLALGQVVALHNLGDGTVARVHPLGVLQPVAADAKEAGEAGARFRVHDRGRGRVALEAMDGSGFLTVVGIGLSADVRLLPESDASLFLWQDLLRGEFMLLSLKTNRYLGILPESGEPYAADRPGPRPDRKDGTVLRWQAVAAD</sequence>
<keyword evidence="8" id="KW-1185">Reference proteome</keyword>